<name>A0AAE0RWL0_9BIVA</name>
<dbReference type="GO" id="GO:0005886">
    <property type="term" value="C:plasma membrane"/>
    <property type="evidence" value="ECO:0007669"/>
    <property type="project" value="UniProtKB-SubCell"/>
</dbReference>
<evidence type="ECO:0000256" key="6">
    <source>
        <dbReference type="ARBA" id="ARBA00023065"/>
    </source>
</evidence>
<dbReference type="InterPro" id="IPR001638">
    <property type="entry name" value="Solute-binding_3/MltF_N"/>
</dbReference>
<feature type="binding site" evidence="12">
    <location>
        <position position="100"/>
    </location>
    <ligand>
        <name>L-glutamate</name>
        <dbReference type="ChEBI" id="CHEBI:29985"/>
    </ligand>
</feature>
<dbReference type="PRINTS" id="PR00177">
    <property type="entry name" value="NMDARECEPTOR"/>
</dbReference>
<gene>
    <name evidence="21" type="ORF">CHS0354_032910</name>
</gene>
<dbReference type="SMART" id="SM00079">
    <property type="entry name" value="PBPe"/>
    <property type="match status" value="1"/>
</dbReference>
<evidence type="ECO:0000256" key="4">
    <source>
        <dbReference type="ARBA" id="ARBA00022692"/>
    </source>
</evidence>
<dbReference type="FunFam" id="3.40.190.10:FF:000024">
    <property type="entry name" value="Glutamate receptor, ionotropic, delta 1"/>
    <property type="match status" value="1"/>
</dbReference>
<dbReference type="InterPro" id="IPR015683">
    <property type="entry name" value="Ionotropic_Glu_rcpt"/>
</dbReference>
<proteinExistence type="predicted"/>
<keyword evidence="9" id="KW-0325">Glycoprotein</keyword>
<keyword evidence="4 16" id="KW-0812">Transmembrane</keyword>
<keyword evidence="17" id="KW-0732">Signal</keyword>
<keyword evidence="14" id="KW-1015">Disulfide bond</keyword>
<evidence type="ECO:0000256" key="12">
    <source>
        <dbReference type="PIRSR" id="PIRSR601508-1"/>
    </source>
</evidence>
<dbReference type="EMBL" id="JAEAOA010001939">
    <property type="protein sequence ID" value="KAK3580850.1"/>
    <property type="molecule type" value="Genomic_DNA"/>
</dbReference>
<accession>A0AAE0RWL0</accession>
<dbReference type="GO" id="GO:0038023">
    <property type="term" value="F:signaling receptor activity"/>
    <property type="evidence" value="ECO:0007669"/>
    <property type="project" value="InterPro"/>
</dbReference>
<reference evidence="21" key="2">
    <citation type="journal article" date="2021" name="Genome Biol. Evol.">
        <title>Developing a high-quality reference genome for a parasitic bivalve with doubly uniparental inheritance (Bivalvia: Unionida).</title>
        <authorList>
            <person name="Smith C.H."/>
        </authorList>
    </citation>
    <scope>NUCLEOTIDE SEQUENCE</scope>
    <source>
        <strain evidence="21">CHS0354</strain>
        <tissue evidence="21">Mantle</tissue>
    </source>
</reference>
<feature type="binding site" evidence="12">
    <location>
        <position position="102"/>
    </location>
    <ligand>
        <name>L-glutamate</name>
        <dbReference type="ChEBI" id="CHEBI:29985"/>
    </ligand>
</feature>
<dbReference type="GO" id="GO:0015276">
    <property type="term" value="F:ligand-gated monoatomic ion channel activity"/>
    <property type="evidence" value="ECO:0007669"/>
    <property type="project" value="InterPro"/>
</dbReference>
<sequence>MDIDHWMLLLLACFVVFATKVQTQPLNVTSILVPPYLVEKKDGTYEGYIVDLLDRLAQKVGFDYQISPVKDNKFGDLLNGSFTGMVGELVRGEADMAAAPLTVTDTRSSVVDFTYPFQTVGPVIILRRPDEQRLPVKDRLIKLLIALEFSVWLMTVLAFFVTGTILYLITYFNPYEWRKMYKDGEATVREAESFTCLNSFWFVISTCVWQGFMRTPRSIGGRIAVTGWWIFVIIFLTTYTASLTNLLRVGPNPYEVEGYSKIQNFKDLASQEDVTIGIIKGGATQDFFERSTGSVERAVWNKIQINKAESLIDTSISESIDRLRRKRLSDFALILESTMAKYFTRHQPCDLYIVSEQMVTAGYSIAFPRGSPVFQDVNVALLSMMRDGVLKQLEEKWFTGTCKNYIYESIREDRFVFPEFYQVDLGTFSGALFILAVGLAFGGIVTLTEICIFRWAESHGEEGKPEIAREGAKESVVDSKGQSAGDDTEANQKLLGPEVRIIPPQHVGATTV</sequence>
<evidence type="ECO:0000256" key="3">
    <source>
        <dbReference type="ARBA" id="ARBA00022475"/>
    </source>
</evidence>
<keyword evidence="11" id="KW-0407">Ion channel</keyword>
<evidence type="ECO:0000256" key="17">
    <source>
        <dbReference type="SAM" id="SignalP"/>
    </source>
</evidence>
<keyword evidence="6" id="KW-0406">Ion transport</keyword>
<dbReference type="InterPro" id="IPR001508">
    <property type="entry name" value="Iono_Glu_rcpt_met"/>
</dbReference>
<feature type="binding site" evidence="12">
    <location>
        <position position="284"/>
    </location>
    <ligand>
        <name>L-glutamate</name>
        <dbReference type="ChEBI" id="CHEBI:29985"/>
    </ligand>
</feature>
<evidence type="ECO:0000256" key="15">
    <source>
        <dbReference type="SAM" id="MobiDB-lite"/>
    </source>
</evidence>
<dbReference type="Proteomes" id="UP001195483">
    <property type="component" value="Unassembled WGS sequence"/>
</dbReference>
<feature type="transmembrane region" description="Helical" evidence="16">
    <location>
        <begin position="149"/>
        <end position="172"/>
    </location>
</feature>
<feature type="site" description="Crucial to convey clamshell closure to channel opening" evidence="13">
    <location>
        <position position="262"/>
    </location>
</feature>
<feature type="transmembrane region" description="Helical" evidence="16">
    <location>
        <begin position="219"/>
        <end position="239"/>
    </location>
</feature>
<evidence type="ECO:0000256" key="8">
    <source>
        <dbReference type="ARBA" id="ARBA00023170"/>
    </source>
</evidence>
<comment type="subcellular location">
    <subcellularLocation>
        <location evidence="1">Cell membrane</location>
        <topology evidence="1">Multi-pass membrane protein</topology>
    </subcellularLocation>
</comment>
<evidence type="ECO:0000256" key="13">
    <source>
        <dbReference type="PIRSR" id="PIRSR601508-2"/>
    </source>
</evidence>
<dbReference type="PANTHER" id="PTHR18966">
    <property type="entry name" value="IONOTROPIC GLUTAMATE RECEPTOR"/>
    <property type="match status" value="1"/>
</dbReference>
<feature type="binding site" evidence="12">
    <location>
        <position position="107"/>
    </location>
    <ligand>
        <name>L-glutamate</name>
        <dbReference type="ChEBI" id="CHEBI:29985"/>
    </ligand>
</feature>
<keyword evidence="22" id="KW-1185">Reference proteome</keyword>
<dbReference type="AlphaFoldDB" id="A0AAE0RWL0"/>
<evidence type="ECO:0000256" key="1">
    <source>
        <dbReference type="ARBA" id="ARBA00004651"/>
    </source>
</evidence>
<evidence type="ECO:0000256" key="16">
    <source>
        <dbReference type="SAM" id="Phobius"/>
    </source>
</evidence>
<feature type="disulfide bond" evidence="14">
    <location>
        <begin position="349"/>
        <end position="402"/>
    </location>
</feature>
<feature type="compositionally biased region" description="Basic and acidic residues" evidence="15">
    <location>
        <begin position="463"/>
        <end position="477"/>
    </location>
</feature>
<dbReference type="SMART" id="SM00062">
    <property type="entry name" value="PBPb"/>
    <property type="match status" value="1"/>
</dbReference>
<keyword evidence="3" id="KW-1003">Cell membrane</keyword>
<dbReference type="Pfam" id="PF10613">
    <property type="entry name" value="Lig_chan-Glu_bd"/>
    <property type="match status" value="1"/>
</dbReference>
<feature type="domain" description="Solute-binding protein family 3/N-terminal" evidence="18">
    <location>
        <begin position="25"/>
        <end position="401"/>
    </location>
</feature>
<evidence type="ECO:0000256" key="7">
    <source>
        <dbReference type="ARBA" id="ARBA00023136"/>
    </source>
</evidence>
<comment type="caution">
    <text evidence="21">The sequence shown here is derived from an EMBL/GenBank/DDBJ whole genome shotgun (WGS) entry which is preliminary data.</text>
</comment>
<reference evidence="21" key="1">
    <citation type="journal article" date="2021" name="Genome Biol. Evol.">
        <title>A High-Quality Reference Genome for a Parasitic Bivalve with Doubly Uniparental Inheritance (Bivalvia: Unionida).</title>
        <authorList>
            <person name="Smith C.H."/>
        </authorList>
    </citation>
    <scope>NUCLEOTIDE SEQUENCE</scope>
    <source>
        <strain evidence="21">CHS0354</strain>
    </source>
</reference>
<evidence type="ECO:0000256" key="10">
    <source>
        <dbReference type="ARBA" id="ARBA00023286"/>
    </source>
</evidence>
<feature type="domain" description="Ionotropic glutamate receptor C-terminal" evidence="19">
    <location>
        <begin position="25"/>
        <end position="400"/>
    </location>
</feature>
<evidence type="ECO:0000259" key="19">
    <source>
        <dbReference type="SMART" id="SM00079"/>
    </source>
</evidence>
<feature type="transmembrane region" description="Helical" evidence="16">
    <location>
        <begin position="431"/>
        <end position="456"/>
    </location>
</feature>
<feature type="binding site" evidence="12">
    <location>
        <position position="336"/>
    </location>
    <ligand>
        <name>L-glutamate</name>
        <dbReference type="ChEBI" id="CHEBI:29985"/>
    </ligand>
</feature>
<keyword evidence="2" id="KW-0813">Transport</keyword>
<reference evidence="21" key="3">
    <citation type="submission" date="2023-05" db="EMBL/GenBank/DDBJ databases">
        <authorList>
            <person name="Smith C.H."/>
        </authorList>
    </citation>
    <scope>NUCLEOTIDE SEQUENCE</scope>
    <source>
        <strain evidence="21">CHS0354</strain>
        <tissue evidence="21">Mantle</tissue>
    </source>
</reference>
<evidence type="ECO:0000259" key="18">
    <source>
        <dbReference type="SMART" id="SM00062"/>
    </source>
</evidence>
<dbReference type="SUPFAM" id="SSF53850">
    <property type="entry name" value="Periplasmic binding protein-like II"/>
    <property type="match status" value="1"/>
</dbReference>
<keyword evidence="10" id="KW-1071">Ligand-gated ion channel</keyword>
<evidence type="ECO:0000313" key="22">
    <source>
        <dbReference type="Proteomes" id="UP001195483"/>
    </source>
</evidence>
<keyword evidence="8" id="KW-0675">Receptor</keyword>
<protein>
    <submittedName>
        <fullName evidence="21">Uncharacterized protein</fullName>
    </submittedName>
</protein>
<feature type="domain" description="Ionotropic glutamate receptor L-glutamate and glycine-binding" evidence="20">
    <location>
        <begin position="35"/>
        <end position="91"/>
    </location>
</feature>
<evidence type="ECO:0000256" key="14">
    <source>
        <dbReference type="PIRSR" id="PIRSR601508-3"/>
    </source>
</evidence>
<dbReference type="Gene3D" id="3.40.190.10">
    <property type="entry name" value="Periplasmic binding protein-like II"/>
    <property type="match status" value="2"/>
</dbReference>
<evidence type="ECO:0000256" key="5">
    <source>
        <dbReference type="ARBA" id="ARBA00022989"/>
    </source>
</evidence>
<dbReference type="SMART" id="SM00918">
    <property type="entry name" value="Lig_chan-Glu_bd"/>
    <property type="match status" value="1"/>
</dbReference>
<keyword evidence="7 16" id="KW-0472">Membrane</keyword>
<dbReference type="Pfam" id="PF00060">
    <property type="entry name" value="Lig_chan"/>
    <property type="match status" value="1"/>
</dbReference>
<evidence type="ECO:0000259" key="20">
    <source>
        <dbReference type="SMART" id="SM00918"/>
    </source>
</evidence>
<evidence type="ECO:0000256" key="11">
    <source>
        <dbReference type="ARBA" id="ARBA00023303"/>
    </source>
</evidence>
<evidence type="ECO:0000256" key="9">
    <source>
        <dbReference type="ARBA" id="ARBA00023180"/>
    </source>
</evidence>
<evidence type="ECO:0000313" key="21">
    <source>
        <dbReference type="EMBL" id="KAK3580850.1"/>
    </source>
</evidence>
<feature type="region of interest" description="Disordered" evidence="15">
    <location>
        <begin position="463"/>
        <end position="496"/>
    </location>
</feature>
<feature type="signal peptide" evidence="17">
    <location>
        <begin position="1"/>
        <end position="23"/>
    </location>
</feature>
<feature type="chain" id="PRO_5042170338" evidence="17">
    <location>
        <begin position="24"/>
        <end position="512"/>
    </location>
</feature>
<evidence type="ECO:0000256" key="2">
    <source>
        <dbReference type="ARBA" id="ARBA00022448"/>
    </source>
</evidence>
<dbReference type="Gene3D" id="1.10.287.70">
    <property type="match status" value="1"/>
</dbReference>
<dbReference type="InterPro" id="IPR001320">
    <property type="entry name" value="Iontro_rcpt_C"/>
</dbReference>
<organism evidence="21 22">
    <name type="scientific">Potamilus streckersoni</name>
    <dbReference type="NCBI Taxonomy" id="2493646"/>
    <lineage>
        <taxon>Eukaryota</taxon>
        <taxon>Metazoa</taxon>
        <taxon>Spiralia</taxon>
        <taxon>Lophotrochozoa</taxon>
        <taxon>Mollusca</taxon>
        <taxon>Bivalvia</taxon>
        <taxon>Autobranchia</taxon>
        <taxon>Heteroconchia</taxon>
        <taxon>Palaeoheterodonta</taxon>
        <taxon>Unionida</taxon>
        <taxon>Unionoidea</taxon>
        <taxon>Unionidae</taxon>
        <taxon>Ambleminae</taxon>
        <taxon>Lampsilini</taxon>
        <taxon>Potamilus</taxon>
    </lineage>
</organism>
<dbReference type="InterPro" id="IPR019594">
    <property type="entry name" value="Glu/Gly-bd"/>
</dbReference>
<keyword evidence="5 16" id="KW-1133">Transmembrane helix</keyword>